<sequence length="123" mass="13200">MGRSAGNSRHRCYPAHPGQLPEIQGSVQEVAKWKCQEAARLSNGPVITEDTALCFDALNSLPGPYIKWFLEGVGLDGLNNMLTGFDNKTAKAICTMAYCAGPGAEPILFQGITTVSPHPVRNL</sequence>
<dbReference type="SUPFAM" id="SSF52972">
    <property type="entry name" value="ITPase-like"/>
    <property type="match status" value="1"/>
</dbReference>
<dbReference type="InterPro" id="IPR029001">
    <property type="entry name" value="ITPase-like_fam"/>
</dbReference>
<keyword evidence="2" id="KW-0378">Hydrolase</keyword>
<evidence type="ECO:0000256" key="1">
    <source>
        <dbReference type="ARBA" id="ARBA00008023"/>
    </source>
</evidence>
<dbReference type="STRING" id="1246581.A0A2H9TIH7"/>
<name>A0A2H9TIH7_9FUNG</name>
<comment type="caution">
    <text evidence="3">The sequence shown here is derived from an EMBL/GenBank/DDBJ whole genome shotgun (WGS) entry which is preliminary data.</text>
</comment>
<protein>
    <submittedName>
        <fullName evidence="3">Inosine triphosphate pyrophosphatase</fullName>
    </submittedName>
</protein>
<proteinExistence type="inferred from homology"/>
<dbReference type="Proteomes" id="UP000240830">
    <property type="component" value="Unassembled WGS sequence"/>
</dbReference>
<accession>A0A2H9TIH7</accession>
<reference evidence="3 4" key="1">
    <citation type="submission" date="2016-10" db="EMBL/GenBank/DDBJ databases">
        <title>The genome of Paramicrosporidium saccamoebae is the missing link in understanding Cryptomycota and Microsporidia evolution.</title>
        <authorList>
            <person name="Quandt C.A."/>
            <person name="Beaudet D."/>
            <person name="Corsaro D."/>
            <person name="Michel R."/>
            <person name="Corradi N."/>
            <person name="James T."/>
        </authorList>
    </citation>
    <scope>NUCLEOTIDE SEQUENCE [LARGE SCALE GENOMIC DNA]</scope>
    <source>
        <strain evidence="3 4">KSL3</strain>
    </source>
</reference>
<dbReference type="OrthoDB" id="6288734at2759"/>
<organism evidence="3 4">
    <name type="scientific">Paramicrosporidium saccamoebae</name>
    <dbReference type="NCBI Taxonomy" id="1246581"/>
    <lineage>
        <taxon>Eukaryota</taxon>
        <taxon>Fungi</taxon>
        <taxon>Fungi incertae sedis</taxon>
        <taxon>Cryptomycota</taxon>
        <taxon>Cryptomycota incertae sedis</taxon>
        <taxon>Paramicrosporidium</taxon>
    </lineage>
</organism>
<comment type="similarity">
    <text evidence="1">Belongs to the HAM1 NTPase family.</text>
</comment>
<evidence type="ECO:0000313" key="4">
    <source>
        <dbReference type="Proteomes" id="UP000240830"/>
    </source>
</evidence>
<dbReference type="GO" id="GO:0009143">
    <property type="term" value="P:nucleoside triphosphate catabolic process"/>
    <property type="evidence" value="ECO:0007669"/>
    <property type="project" value="InterPro"/>
</dbReference>
<dbReference type="PANTHER" id="PTHR11067:SF9">
    <property type="entry name" value="INOSINE TRIPHOSPHATE PYROPHOSPHATASE"/>
    <property type="match status" value="1"/>
</dbReference>
<dbReference type="AlphaFoldDB" id="A0A2H9TIH7"/>
<dbReference type="Pfam" id="PF01725">
    <property type="entry name" value="Ham1p_like"/>
    <property type="match status" value="1"/>
</dbReference>
<evidence type="ECO:0000256" key="2">
    <source>
        <dbReference type="ARBA" id="ARBA00022801"/>
    </source>
</evidence>
<gene>
    <name evidence="3" type="ORF">PSACC_02644</name>
</gene>
<dbReference type="EMBL" id="MTSL01000169">
    <property type="protein sequence ID" value="PJF17546.1"/>
    <property type="molecule type" value="Genomic_DNA"/>
</dbReference>
<keyword evidence="4" id="KW-1185">Reference proteome</keyword>
<dbReference type="CDD" id="cd00985">
    <property type="entry name" value="Maf_Ham1"/>
    <property type="match status" value="1"/>
</dbReference>
<dbReference type="GO" id="GO:0005737">
    <property type="term" value="C:cytoplasm"/>
    <property type="evidence" value="ECO:0007669"/>
    <property type="project" value="TreeGrafter"/>
</dbReference>
<dbReference type="PANTHER" id="PTHR11067">
    <property type="entry name" value="INOSINE TRIPHOSPHATE PYROPHOSPHATASE/HAM1 PROTEIN"/>
    <property type="match status" value="1"/>
</dbReference>
<dbReference type="InterPro" id="IPR002637">
    <property type="entry name" value="RdgB/HAM1"/>
</dbReference>
<dbReference type="GO" id="GO:0047429">
    <property type="term" value="F:nucleoside triphosphate diphosphatase activity"/>
    <property type="evidence" value="ECO:0007669"/>
    <property type="project" value="InterPro"/>
</dbReference>
<dbReference type="Gene3D" id="3.90.950.10">
    <property type="match status" value="1"/>
</dbReference>
<evidence type="ECO:0000313" key="3">
    <source>
        <dbReference type="EMBL" id="PJF17546.1"/>
    </source>
</evidence>